<sequence>MLTDSFPDRIKHITFLFLESDQHLIHHYKAQIINRHPVLLLIELHHFYGHEKTVIEFFRLRTGRWLHHIRKDIAGNRKGLRYISDNLLVVQPVNVYPSDGIRT</sequence>
<proteinExistence type="predicted"/>
<protein>
    <submittedName>
        <fullName evidence="1">Uncharacterized protein</fullName>
    </submittedName>
</protein>
<dbReference type="AlphaFoldDB" id="A0A644ZK62"/>
<evidence type="ECO:0000313" key="1">
    <source>
        <dbReference type="EMBL" id="MPM41262.1"/>
    </source>
</evidence>
<name>A0A644ZK62_9ZZZZ</name>
<accession>A0A644ZK62</accession>
<organism evidence="1">
    <name type="scientific">bioreactor metagenome</name>
    <dbReference type="NCBI Taxonomy" id="1076179"/>
    <lineage>
        <taxon>unclassified sequences</taxon>
        <taxon>metagenomes</taxon>
        <taxon>ecological metagenomes</taxon>
    </lineage>
</organism>
<dbReference type="EMBL" id="VSSQ01009304">
    <property type="protein sequence ID" value="MPM41262.1"/>
    <property type="molecule type" value="Genomic_DNA"/>
</dbReference>
<reference evidence="1" key="1">
    <citation type="submission" date="2019-08" db="EMBL/GenBank/DDBJ databases">
        <authorList>
            <person name="Kucharzyk K."/>
            <person name="Murdoch R.W."/>
            <person name="Higgins S."/>
            <person name="Loffler F."/>
        </authorList>
    </citation>
    <scope>NUCLEOTIDE SEQUENCE</scope>
</reference>
<comment type="caution">
    <text evidence="1">The sequence shown here is derived from an EMBL/GenBank/DDBJ whole genome shotgun (WGS) entry which is preliminary data.</text>
</comment>
<gene>
    <name evidence="1" type="ORF">SDC9_87912</name>
</gene>